<keyword evidence="14" id="KW-1185">Reference proteome</keyword>
<dbReference type="InterPro" id="IPR029000">
    <property type="entry name" value="Cyclophilin-like_dom_sf"/>
</dbReference>
<dbReference type="GO" id="GO:0042026">
    <property type="term" value="P:protein refolding"/>
    <property type="evidence" value="ECO:0007669"/>
    <property type="project" value="UniProtKB-ARBA"/>
</dbReference>
<dbReference type="GO" id="GO:0005737">
    <property type="term" value="C:cytoplasm"/>
    <property type="evidence" value="ECO:0007669"/>
    <property type="project" value="UniProtKB-SubCell"/>
</dbReference>
<name>A0A0V1PX17_9ASCO</name>
<reference evidence="13 14" key="1">
    <citation type="submission" date="2015-11" db="EMBL/GenBank/DDBJ databases">
        <title>The genome of Debaryomyces fabryi.</title>
        <authorList>
            <person name="Tafer H."/>
            <person name="Lopandic K."/>
        </authorList>
    </citation>
    <scope>NUCLEOTIDE SEQUENCE [LARGE SCALE GENOMIC DNA]</scope>
    <source>
        <strain evidence="13 14">CBS 789</strain>
    </source>
</reference>
<evidence type="ECO:0000256" key="3">
    <source>
        <dbReference type="ARBA" id="ARBA00004496"/>
    </source>
</evidence>
<organism evidence="13 14">
    <name type="scientific">Debaryomyces fabryi</name>
    <dbReference type="NCBI Taxonomy" id="58627"/>
    <lineage>
        <taxon>Eukaryota</taxon>
        <taxon>Fungi</taxon>
        <taxon>Dikarya</taxon>
        <taxon>Ascomycota</taxon>
        <taxon>Saccharomycotina</taxon>
        <taxon>Pichiomycetes</taxon>
        <taxon>Debaryomycetaceae</taxon>
        <taxon>Debaryomyces</taxon>
    </lineage>
</organism>
<dbReference type="AlphaFoldDB" id="A0A0V1PX17"/>
<keyword evidence="7" id="KW-0677">Repeat</keyword>
<dbReference type="EMBL" id="LMYN01000080">
    <property type="protein sequence ID" value="KSA00613.1"/>
    <property type="molecule type" value="Genomic_DNA"/>
</dbReference>
<dbReference type="FunFam" id="1.25.40.10:FF:000029">
    <property type="entry name" value="peptidyl-prolyl cis-trans isomerase D"/>
    <property type="match status" value="1"/>
</dbReference>
<keyword evidence="8 11" id="KW-0802">TPR repeat</keyword>
<evidence type="ECO:0000256" key="9">
    <source>
        <dbReference type="ARBA" id="ARBA00023110"/>
    </source>
</evidence>
<dbReference type="PROSITE" id="PS50005">
    <property type="entry name" value="TPR"/>
    <property type="match status" value="1"/>
</dbReference>
<sequence length="370" mass="40631">MSDKLNRPKVFFDISANGKPKGRVVFELYNDVVPKTTENFRALCTGEKGASESSGKPLHYKGSIFHRIIKDFMCQGGDFTHGSGIGGESIYGEKFEDENFQLTHDKPFLLSMANAGPNTNGSQFFITTVPTPHLNGKHVVFGEVVQGKSIVRQLERCDKGDNDKPVEDWIISDCGELPSDYVPAASSVDDGTGDIYEEVMADDDNINVNDPDSVFKAVTTLKDIGTKQLKEGNSEVAYTKYNKASGFLNDYFPEDLSEENLTKLHALKLSCYLNAALVALKLKDGKKAINAASNALEVEVIDDKSKAKALYRKGMGYLLAKDEESAQKSLEEALALSPGDAAILKGLQEVKTTIKVRRDKQKKAMSKFFS</sequence>
<dbReference type="InterPro" id="IPR011990">
    <property type="entry name" value="TPR-like_helical_dom_sf"/>
</dbReference>
<dbReference type="SUPFAM" id="SSF48452">
    <property type="entry name" value="TPR-like"/>
    <property type="match status" value="1"/>
</dbReference>
<dbReference type="Gene3D" id="2.40.100.10">
    <property type="entry name" value="Cyclophilin-like"/>
    <property type="match status" value="1"/>
</dbReference>
<keyword evidence="9" id="KW-0697">Rotamase</keyword>
<dbReference type="OrthoDB" id="193499at2759"/>
<dbReference type="GeneID" id="26840613"/>
<dbReference type="Pfam" id="PF00160">
    <property type="entry name" value="Pro_isomerase"/>
    <property type="match status" value="1"/>
</dbReference>
<dbReference type="PRINTS" id="PR00153">
    <property type="entry name" value="CSAPPISMRASE"/>
</dbReference>
<evidence type="ECO:0000313" key="13">
    <source>
        <dbReference type="EMBL" id="KSA00613.1"/>
    </source>
</evidence>
<dbReference type="SUPFAM" id="SSF50891">
    <property type="entry name" value="Cyclophilin-like"/>
    <property type="match status" value="1"/>
</dbReference>
<evidence type="ECO:0000256" key="5">
    <source>
        <dbReference type="ARBA" id="ARBA00013194"/>
    </source>
</evidence>
<dbReference type="GO" id="GO:0016018">
    <property type="term" value="F:cyclosporin A binding"/>
    <property type="evidence" value="ECO:0007669"/>
    <property type="project" value="TreeGrafter"/>
</dbReference>
<evidence type="ECO:0000259" key="12">
    <source>
        <dbReference type="PROSITE" id="PS50072"/>
    </source>
</evidence>
<evidence type="ECO:0000313" key="14">
    <source>
        <dbReference type="Proteomes" id="UP000054251"/>
    </source>
</evidence>
<comment type="caution">
    <text evidence="13">The sequence shown here is derived from an EMBL/GenBank/DDBJ whole genome shotgun (WGS) entry which is preliminary data.</text>
</comment>
<evidence type="ECO:0000256" key="11">
    <source>
        <dbReference type="PROSITE-ProRule" id="PRU00339"/>
    </source>
</evidence>
<feature type="repeat" description="TPR" evidence="11">
    <location>
        <begin position="307"/>
        <end position="340"/>
    </location>
</feature>
<evidence type="ECO:0000256" key="10">
    <source>
        <dbReference type="ARBA" id="ARBA00023235"/>
    </source>
</evidence>
<comment type="subcellular location">
    <subcellularLocation>
        <location evidence="3">Cytoplasm</location>
    </subcellularLocation>
</comment>
<evidence type="ECO:0000256" key="2">
    <source>
        <dbReference type="ARBA" id="ARBA00002388"/>
    </source>
</evidence>
<evidence type="ECO:0000256" key="6">
    <source>
        <dbReference type="ARBA" id="ARBA00022490"/>
    </source>
</evidence>
<accession>A0A0V1PX17</accession>
<dbReference type="InterPro" id="IPR020892">
    <property type="entry name" value="Cyclophilin-type_PPIase_CS"/>
</dbReference>
<dbReference type="RefSeq" id="XP_015466715.1">
    <property type="nucleotide sequence ID" value="XM_015612433.1"/>
</dbReference>
<dbReference type="InterPro" id="IPR002130">
    <property type="entry name" value="Cyclophilin-type_PPIase_dom"/>
</dbReference>
<proteinExistence type="inferred from homology"/>
<comment type="function">
    <text evidence="2">PPIases accelerate the folding of proteins. It catalyzes the cis-trans isomerization of proline imidic peptide bonds in oligopeptides.</text>
</comment>
<comment type="similarity">
    <text evidence="4">Belongs to the cyclophilin-type PPIase family. PPIase D subfamily.</text>
</comment>
<evidence type="ECO:0000256" key="1">
    <source>
        <dbReference type="ARBA" id="ARBA00000971"/>
    </source>
</evidence>
<dbReference type="PANTHER" id="PTHR11071">
    <property type="entry name" value="PEPTIDYL-PROLYL CIS-TRANS ISOMERASE"/>
    <property type="match status" value="1"/>
</dbReference>
<keyword evidence="10 13" id="KW-0413">Isomerase</keyword>
<evidence type="ECO:0000256" key="4">
    <source>
        <dbReference type="ARBA" id="ARBA00010898"/>
    </source>
</evidence>
<dbReference type="EC" id="5.2.1.8" evidence="5"/>
<dbReference type="Proteomes" id="UP000054251">
    <property type="component" value="Unassembled WGS sequence"/>
</dbReference>
<dbReference type="PROSITE" id="PS00170">
    <property type="entry name" value="CSA_PPIASE_1"/>
    <property type="match status" value="1"/>
</dbReference>
<evidence type="ECO:0000256" key="7">
    <source>
        <dbReference type="ARBA" id="ARBA00022737"/>
    </source>
</evidence>
<dbReference type="PANTHER" id="PTHR11071:SF561">
    <property type="entry name" value="PEPTIDYL-PROLYL CIS-TRANS ISOMERASE D-RELATED"/>
    <property type="match status" value="1"/>
</dbReference>
<dbReference type="GO" id="GO:0051082">
    <property type="term" value="F:unfolded protein binding"/>
    <property type="evidence" value="ECO:0007669"/>
    <property type="project" value="UniProtKB-ARBA"/>
</dbReference>
<evidence type="ECO:0000256" key="8">
    <source>
        <dbReference type="ARBA" id="ARBA00022803"/>
    </source>
</evidence>
<dbReference type="Gene3D" id="1.25.40.10">
    <property type="entry name" value="Tetratricopeptide repeat domain"/>
    <property type="match status" value="1"/>
</dbReference>
<gene>
    <name evidence="13" type="ORF">AC631_03604</name>
</gene>
<feature type="domain" description="PPIase cyclophilin-type" evidence="12">
    <location>
        <begin position="11"/>
        <end position="176"/>
    </location>
</feature>
<dbReference type="SMART" id="SM00028">
    <property type="entry name" value="TPR"/>
    <property type="match status" value="2"/>
</dbReference>
<dbReference type="GO" id="GO:0003755">
    <property type="term" value="F:peptidyl-prolyl cis-trans isomerase activity"/>
    <property type="evidence" value="ECO:0007669"/>
    <property type="project" value="UniProtKB-KW"/>
</dbReference>
<dbReference type="FunFam" id="2.40.100.10:FF:000045">
    <property type="entry name" value="Peptidyl-prolyl cis-trans isomerase D"/>
    <property type="match status" value="1"/>
</dbReference>
<dbReference type="PROSITE" id="PS50072">
    <property type="entry name" value="CSA_PPIASE_2"/>
    <property type="match status" value="1"/>
</dbReference>
<dbReference type="InterPro" id="IPR019734">
    <property type="entry name" value="TPR_rpt"/>
</dbReference>
<dbReference type="CDD" id="cd01926">
    <property type="entry name" value="cyclophilin_ABH_like"/>
    <property type="match status" value="1"/>
</dbReference>
<keyword evidence="6" id="KW-0963">Cytoplasm</keyword>
<protein>
    <recommendedName>
        <fullName evidence="5">peptidylprolyl isomerase</fullName>
        <ecNumber evidence="5">5.2.1.8</ecNumber>
    </recommendedName>
</protein>
<comment type="catalytic activity">
    <reaction evidence="1">
        <text>[protein]-peptidylproline (omega=180) = [protein]-peptidylproline (omega=0)</text>
        <dbReference type="Rhea" id="RHEA:16237"/>
        <dbReference type="Rhea" id="RHEA-COMP:10747"/>
        <dbReference type="Rhea" id="RHEA-COMP:10748"/>
        <dbReference type="ChEBI" id="CHEBI:83833"/>
        <dbReference type="ChEBI" id="CHEBI:83834"/>
        <dbReference type="EC" id="5.2.1.8"/>
    </reaction>
</comment>